<dbReference type="EMBL" id="PGEZ01000004">
    <property type="protein sequence ID" value="PJJ48180.1"/>
    <property type="molecule type" value="Genomic_DNA"/>
</dbReference>
<keyword evidence="4" id="KW-0788">Thiol protease</keyword>
<evidence type="ECO:0000256" key="4">
    <source>
        <dbReference type="ARBA" id="ARBA00022807"/>
    </source>
</evidence>
<evidence type="ECO:0000256" key="1">
    <source>
        <dbReference type="ARBA" id="ARBA00007074"/>
    </source>
</evidence>
<evidence type="ECO:0000256" key="2">
    <source>
        <dbReference type="ARBA" id="ARBA00022670"/>
    </source>
</evidence>
<dbReference type="Gene3D" id="3.90.1720.10">
    <property type="entry name" value="endopeptidase domain like (from Nostoc punctiforme)"/>
    <property type="match status" value="1"/>
</dbReference>
<dbReference type="PANTHER" id="PTHR47359:SF3">
    <property type="entry name" value="NLP_P60 DOMAIN-CONTAINING PROTEIN-RELATED"/>
    <property type="match status" value="1"/>
</dbReference>
<evidence type="ECO:0000313" key="8">
    <source>
        <dbReference type="Proteomes" id="UP000230842"/>
    </source>
</evidence>
<sequence>MLANPRWQRLVALPVAAFAALVMVFATVSVVSASSASAATGSSVGSKVTAKKKLTKKQKKRLKRKRIKLRRIKKIDKAERVAARQKGDPYRYGASGPGSFDCSGLTSYSFKKAGIKLPRTADSQYHRVRKIKKRNAKKGDLVFFGGSRKYHVGIYWGKKRILHSPYSGSRVKVEKIWTRSWSAGTLRKRF</sequence>
<dbReference type="GO" id="GO:0006508">
    <property type="term" value="P:proteolysis"/>
    <property type="evidence" value="ECO:0007669"/>
    <property type="project" value="UniProtKB-KW"/>
</dbReference>
<dbReference type="InterPro" id="IPR038765">
    <property type="entry name" value="Papain-like_cys_pep_sf"/>
</dbReference>
<dbReference type="PROSITE" id="PS51935">
    <property type="entry name" value="NLPC_P60"/>
    <property type="match status" value="1"/>
</dbReference>
<keyword evidence="8" id="KW-1185">Reference proteome</keyword>
<evidence type="ECO:0000313" key="7">
    <source>
        <dbReference type="EMBL" id="PJJ48180.1"/>
    </source>
</evidence>
<keyword evidence="2" id="KW-0645">Protease</keyword>
<comment type="caution">
    <text evidence="7">The sequence shown here is derived from an EMBL/GenBank/DDBJ whole genome shotgun (WGS) entry which is preliminary data.</text>
</comment>
<feature type="signal peptide" evidence="5">
    <location>
        <begin position="1"/>
        <end position="38"/>
    </location>
</feature>
<feature type="domain" description="NlpC/P60" evidence="6">
    <location>
        <begin position="72"/>
        <end position="190"/>
    </location>
</feature>
<accession>A0A2M9AR61</accession>
<feature type="chain" id="PRO_5014624450" evidence="5">
    <location>
        <begin position="39"/>
        <end position="190"/>
    </location>
</feature>
<keyword evidence="5" id="KW-0732">Signal</keyword>
<organism evidence="7 8">
    <name type="scientific">Mumia flava</name>
    <dbReference type="NCBI Taxonomy" id="1348852"/>
    <lineage>
        <taxon>Bacteria</taxon>
        <taxon>Bacillati</taxon>
        <taxon>Actinomycetota</taxon>
        <taxon>Actinomycetes</taxon>
        <taxon>Propionibacteriales</taxon>
        <taxon>Nocardioidaceae</taxon>
        <taxon>Mumia</taxon>
    </lineage>
</organism>
<keyword evidence="3 7" id="KW-0378">Hydrolase</keyword>
<dbReference type="InterPro" id="IPR051794">
    <property type="entry name" value="PG_Endopeptidase_C40"/>
</dbReference>
<dbReference type="SUPFAM" id="SSF54001">
    <property type="entry name" value="Cysteine proteinases"/>
    <property type="match status" value="1"/>
</dbReference>
<reference evidence="7 8" key="1">
    <citation type="submission" date="2017-11" db="EMBL/GenBank/DDBJ databases">
        <title>Genomic Encyclopedia of Archaeal and Bacterial Type Strains, Phase II (KMG-II): From Individual Species to Whole Genera.</title>
        <authorList>
            <person name="Goeker M."/>
        </authorList>
    </citation>
    <scope>NUCLEOTIDE SEQUENCE [LARGE SCALE GENOMIC DNA]</scope>
    <source>
        <strain evidence="7 8">DSM 27763</strain>
    </source>
</reference>
<dbReference type="AlphaFoldDB" id="A0A2M9AR61"/>
<evidence type="ECO:0000259" key="6">
    <source>
        <dbReference type="PROSITE" id="PS51935"/>
    </source>
</evidence>
<evidence type="ECO:0000256" key="3">
    <source>
        <dbReference type="ARBA" id="ARBA00022801"/>
    </source>
</evidence>
<comment type="similarity">
    <text evidence="1">Belongs to the peptidase C40 family.</text>
</comment>
<dbReference type="Proteomes" id="UP000230842">
    <property type="component" value="Unassembled WGS sequence"/>
</dbReference>
<evidence type="ECO:0000256" key="5">
    <source>
        <dbReference type="SAM" id="SignalP"/>
    </source>
</evidence>
<dbReference type="GO" id="GO:0008234">
    <property type="term" value="F:cysteine-type peptidase activity"/>
    <property type="evidence" value="ECO:0007669"/>
    <property type="project" value="UniProtKB-KW"/>
</dbReference>
<dbReference type="PANTHER" id="PTHR47359">
    <property type="entry name" value="PEPTIDOGLYCAN DL-ENDOPEPTIDASE CWLO"/>
    <property type="match status" value="1"/>
</dbReference>
<dbReference type="InterPro" id="IPR000064">
    <property type="entry name" value="NLP_P60_dom"/>
</dbReference>
<protein>
    <submittedName>
        <fullName evidence="7">Cell wall-associated NlpC family hydrolase</fullName>
    </submittedName>
</protein>
<gene>
    <name evidence="7" type="ORF">CLV56_4056</name>
</gene>
<name>A0A2M9AR61_9ACTN</name>
<dbReference type="Pfam" id="PF00877">
    <property type="entry name" value="NLPC_P60"/>
    <property type="match status" value="1"/>
</dbReference>
<proteinExistence type="inferred from homology"/>